<dbReference type="Proteomes" id="UP000837857">
    <property type="component" value="Chromosome 1"/>
</dbReference>
<evidence type="ECO:0000313" key="2">
    <source>
        <dbReference type="EMBL" id="CAH2035484.1"/>
    </source>
</evidence>
<feature type="non-terminal residue" evidence="2">
    <location>
        <position position="1"/>
    </location>
</feature>
<feature type="region of interest" description="Disordered" evidence="1">
    <location>
        <begin position="1"/>
        <end position="214"/>
    </location>
</feature>
<keyword evidence="3" id="KW-1185">Reference proteome</keyword>
<evidence type="ECO:0000313" key="3">
    <source>
        <dbReference type="Proteomes" id="UP000837857"/>
    </source>
</evidence>
<name>A0ABN8HQU3_9NEOP</name>
<sequence length="214" mass="23102">MRIPQVQDNFSAPCRTRGTFPARPRRGRAQTTQGAGPDRQGSAHVCPGARGLRDSSPPPQPRPPKSARPQTSSDNTDLEEKIPRRSPTPAHPKDDATAKAAMLIRDDPPLSPDEEPQSHASTSGWSMRQHYGAESSGARTDSTSYATLDPEVGEHSRPAVSSPSYAAMASVPPSPNAARPVEDGRQEAEEERPPQKPPPQEELPQTAAVPWMQE</sequence>
<reference evidence="2" key="1">
    <citation type="submission" date="2022-03" db="EMBL/GenBank/DDBJ databases">
        <authorList>
            <person name="Martin H S."/>
        </authorList>
    </citation>
    <scope>NUCLEOTIDE SEQUENCE</scope>
</reference>
<feature type="compositionally biased region" description="Polar residues" evidence="1">
    <location>
        <begin position="137"/>
        <end position="146"/>
    </location>
</feature>
<organism evidence="2 3">
    <name type="scientific">Iphiclides podalirius</name>
    <name type="common">scarce swallowtail</name>
    <dbReference type="NCBI Taxonomy" id="110791"/>
    <lineage>
        <taxon>Eukaryota</taxon>
        <taxon>Metazoa</taxon>
        <taxon>Ecdysozoa</taxon>
        <taxon>Arthropoda</taxon>
        <taxon>Hexapoda</taxon>
        <taxon>Insecta</taxon>
        <taxon>Pterygota</taxon>
        <taxon>Neoptera</taxon>
        <taxon>Endopterygota</taxon>
        <taxon>Lepidoptera</taxon>
        <taxon>Glossata</taxon>
        <taxon>Ditrysia</taxon>
        <taxon>Papilionoidea</taxon>
        <taxon>Papilionidae</taxon>
        <taxon>Papilioninae</taxon>
        <taxon>Iphiclides</taxon>
    </lineage>
</organism>
<dbReference type="EMBL" id="OW152813">
    <property type="protein sequence ID" value="CAH2035484.1"/>
    <property type="molecule type" value="Genomic_DNA"/>
</dbReference>
<evidence type="ECO:0000256" key="1">
    <source>
        <dbReference type="SAM" id="MobiDB-lite"/>
    </source>
</evidence>
<feature type="compositionally biased region" description="Polar residues" evidence="1">
    <location>
        <begin position="1"/>
        <end position="10"/>
    </location>
</feature>
<protein>
    <submittedName>
        <fullName evidence="2">Uncharacterized protein</fullName>
    </submittedName>
</protein>
<feature type="compositionally biased region" description="Basic and acidic residues" evidence="1">
    <location>
        <begin position="180"/>
        <end position="194"/>
    </location>
</feature>
<accession>A0ABN8HQU3</accession>
<gene>
    <name evidence="2" type="ORF">IPOD504_LOCUS571</name>
</gene>
<proteinExistence type="predicted"/>
<feature type="compositionally biased region" description="Pro residues" evidence="1">
    <location>
        <begin position="56"/>
        <end position="66"/>
    </location>
</feature>